<dbReference type="SUPFAM" id="SSF52540">
    <property type="entry name" value="P-loop containing nucleoside triphosphate hydrolases"/>
    <property type="match status" value="1"/>
</dbReference>
<dbReference type="AlphaFoldDB" id="A0A6J7FY73"/>
<name>A0A6J7FY73_9ZZZZ</name>
<organism evidence="1">
    <name type="scientific">freshwater metagenome</name>
    <dbReference type="NCBI Taxonomy" id="449393"/>
    <lineage>
        <taxon>unclassified sequences</taxon>
        <taxon>metagenomes</taxon>
        <taxon>ecological metagenomes</taxon>
    </lineage>
</organism>
<evidence type="ECO:0000313" key="1">
    <source>
        <dbReference type="EMBL" id="CAB4898998.1"/>
    </source>
</evidence>
<protein>
    <submittedName>
        <fullName evidence="1">Unannotated protein</fullName>
    </submittedName>
</protein>
<proteinExistence type="predicted"/>
<dbReference type="EMBL" id="CAFBMP010000005">
    <property type="protein sequence ID" value="CAB4898998.1"/>
    <property type="molecule type" value="Genomic_DNA"/>
</dbReference>
<accession>A0A6J7FY73</accession>
<sequence>MMDSLINARFILGITPGNEQICAALGLPAAKIDDPSLITCDVVVVVASAKNGIDQNILAQWSTFRELYIPTIVAIIDFEDGDIDFEDMSAIVGKMLEPVLTPYLVLHADNGEPTALINLEDQMITDYSNSTVSKISSDAEHRELVLEFKEELHNALAEGGWEQFVQGLIIPAIPLIVKNKLGIAEIKQFLDLIPTRS</sequence>
<dbReference type="InterPro" id="IPR027417">
    <property type="entry name" value="P-loop_NTPase"/>
</dbReference>
<reference evidence="1" key="1">
    <citation type="submission" date="2020-05" db="EMBL/GenBank/DDBJ databases">
        <authorList>
            <person name="Chiriac C."/>
            <person name="Salcher M."/>
            <person name="Ghai R."/>
            <person name="Kavagutti S V."/>
        </authorList>
    </citation>
    <scope>NUCLEOTIDE SEQUENCE</scope>
</reference>
<gene>
    <name evidence="1" type="ORF">UFOPK3608_00222</name>
</gene>